<dbReference type="InterPro" id="IPR038704">
    <property type="entry name" value="YEAST_sf"/>
</dbReference>
<dbReference type="STRING" id="1314773.A0A3N2PVF6"/>
<evidence type="ECO:0000259" key="8">
    <source>
        <dbReference type="PROSITE" id="PS51037"/>
    </source>
</evidence>
<dbReference type="GO" id="GO:0016740">
    <property type="term" value="F:transferase activity"/>
    <property type="evidence" value="ECO:0007669"/>
    <property type="project" value="UniProtKB-KW"/>
</dbReference>
<dbReference type="PANTHER" id="PTHR47573">
    <property type="entry name" value="PROTEIN AF-9 HOMOLOG"/>
    <property type="match status" value="1"/>
</dbReference>
<protein>
    <recommendedName>
        <fullName evidence="1">Protein AF-9 homolog</fullName>
    </recommendedName>
</protein>
<evidence type="ECO:0000256" key="7">
    <source>
        <dbReference type="SAM" id="MobiDB-lite"/>
    </source>
</evidence>
<accession>A0A3N2PVF6</accession>
<keyword evidence="2" id="KW-0805">Transcription regulation</keyword>
<feature type="domain" description="YEATS" evidence="8">
    <location>
        <begin position="10"/>
        <end position="168"/>
    </location>
</feature>
<evidence type="ECO:0000313" key="9">
    <source>
        <dbReference type="EMBL" id="ROT38326.1"/>
    </source>
</evidence>
<feature type="region of interest" description="Disordered" evidence="7">
    <location>
        <begin position="169"/>
        <end position="195"/>
    </location>
</feature>
<evidence type="ECO:0000313" key="10">
    <source>
        <dbReference type="Proteomes" id="UP000272025"/>
    </source>
</evidence>
<keyword evidence="9" id="KW-0808">Transferase</keyword>
<dbReference type="AlphaFoldDB" id="A0A3N2PVF6"/>
<dbReference type="GO" id="GO:0006355">
    <property type="term" value="P:regulation of DNA-templated transcription"/>
    <property type="evidence" value="ECO:0007669"/>
    <property type="project" value="InterPro"/>
</dbReference>
<dbReference type="GeneID" id="39581432"/>
<dbReference type="Gene3D" id="2.60.40.1970">
    <property type="entry name" value="YEATS domain"/>
    <property type="match status" value="1"/>
</dbReference>
<dbReference type="Pfam" id="PF03366">
    <property type="entry name" value="YEATS"/>
    <property type="match status" value="1"/>
</dbReference>
<proteinExistence type="predicted"/>
<sequence>MAPPSTLGKRVKGTQITRPFIYGSTARPFGPNNPKPDGIPDDHTHSWEVFVKGIDDTDIAYWCRRVQFKLHESIPNHVRMIEGQPGKPFLVKETGWGEFEIAIKLYYATESGEKPQTVYHHLRLHPYGRTEEEKEEMRGGTGEVRSWVYEEQVFNEPFESFYQVLTSGARPKSHPAAKGGKGGKGKNKPIPPLPSKPVNEVWERTAMLPAQSRPDLQFSHELQDLEIQKLKQAQDQAQRMCKKMLDGLKEKEAMLAKLKAENAAAASNS</sequence>
<keyword evidence="6" id="KW-0175">Coiled coil</keyword>
<evidence type="ECO:0000256" key="6">
    <source>
        <dbReference type="SAM" id="Coils"/>
    </source>
</evidence>
<keyword evidence="10" id="KW-1185">Reference proteome</keyword>
<evidence type="ECO:0000256" key="2">
    <source>
        <dbReference type="ARBA" id="ARBA00023015"/>
    </source>
</evidence>
<evidence type="ECO:0000256" key="4">
    <source>
        <dbReference type="ARBA" id="ARBA00023242"/>
    </source>
</evidence>
<keyword evidence="4 5" id="KW-0539">Nucleus</keyword>
<feature type="coiled-coil region" evidence="6">
    <location>
        <begin position="241"/>
        <end position="268"/>
    </location>
</feature>
<dbReference type="EMBL" id="ML119056">
    <property type="protein sequence ID" value="ROT38326.1"/>
    <property type="molecule type" value="Genomic_DNA"/>
</dbReference>
<feature type="compositionally biased region" description="Basic residues" evidence="7">
    <location>
        <begin position="171"/>
        <end position="187"/>
    </location>
</feature>
<name>A0A3N2PVF6_SODAK</name>
<dbReference type="PANTHER" id="PTHR47573:SF1">
    <property type="entry name" value="PROTEIN AF-9 HOMOLOG"/>
    <property type="match status" value="1"/>
</dbReference>
<evidence type="ECO:0000256" key="5">
    <source>
        <dbReference type="PROSITE-ProRule" id="PRU00376"/>
    </source>
</evidence>
<dbReference type="InterPro" id="IPR055129">
    <property type="entry name" value="YEATS_dom"/>
</dbReference>
<dbReference type="InterPro" id="IPR005033">
    <property type="entry name" value="YEATS"/>
</dbReference>
<dbReference type="GO" id="GO:0005634">
    <property type="term" value="C:nucleus"/>
    <property type="evidence" value="ECO:0007669"/>
    <property type="project" value="UniProtKB-SubCell"/>
</dbReference>
<keyword evidence="3" id="KW-0804">Transcription</keyword>
<gene>
    <name evidence="9" type="ORF">SODALDRAFT_340476</name>
</gene>
<dbReference type="PROSITE" id="PS51037">
    <property type="entry name" value="YEATS"/>
    <property type="match status" value="1"/>
</dbReference>
<dbReference type="OrthoDB" id="16041at2759"/>
<comment type="subcellular location">
    <subcellularLocation>
        <location evidence="5">Nucleus</location>
    </subcellularLocation>
</comment>
<dbReference type="GO" id="GO:0000785">
    <property type="term" value="C:chromatin"/>
    <property type="evidence" value="ECO:0007669"/>
    <property type="project" value="UniProtKB-ARBA"/>
</dbReference>
<evidence type="ECO:0000256" key="3">
    <source>
        <dbReference type="ARBA" id="ARBA00023163"/>
    </source>
</evidence>
<dbReference type="Proteomes" id="UP000272025">
    <property type="component" value="Unassembled WGS sequence"/>
</dbReference>
<evidence type="ECO:0000256" key="1">
    <source>
        <dbReference type="ARBA" id="ARBA00022408"/>
    </source>
</evidence>
<organism evidence="9 10">
    <name type="scientific">Sodiomyces alkalinus (strain CBS 110278 / VKM F-3762 / F11)</name>
    <name type="common">Alkaliphilic filamentous fungus</name>
    <dbReference type="NCBI Taxonomy" id="1314773"/>
    <lineage>
        <taxon>Eukaryota</taxon>
        <taxon>Fungi</taxon>
        <taxon>Dikarya</taxon>
        <taxon>Ascomycota</taxon>
        <taxon>Pezizomycotina</taxon>
        <taxon>Sordariomycetes</taxon>
        <taxon>Hypocreomycetidae</taxon>
        <taxon>Glomerellales</taxon>
        <taxon>Plectosphaerellaceae</taxon>
        <taxon>Sodiomyces</taxon>
    </lineage>
</organism>
<dbReference type="RefSeq" id="XP_028466132.1">
    <property type="nucleotide sequence ID" value="XM_028612954.1"/>
</dbReference>
<dbReference type="CDD" id="cd16908">
    <property type="entry name" value="YEATS_Yaf9_like"/>
    <property type="match status" value="1"/>
</dbReference>
<reference evidence="9 10" key="1">
    <citation type="journal article" date="2018" name="Mol. Ecol.">
        <title>The obligate alkalophilic soda-lake fungus Sodiomyces alkalinus has shifted to a protein diet.</title>
        <authorList>
            <person name="Grum-Grzhimaylo A.A."/>
            <person name="Falkoski D.L."/>
            <person name="van den Heuvel J."/>
            <person name="Valero-Jimenez C.A."/>
            <person name="Min B."/>
            <person name="Choi I.G."/>
            <person name="Lipzen A."/>
            <person name="Daum C.G."/>
            <person name="Aanen D.K."/>
            <person name="Tsang A."/>
            <person name="Henrissat B."/>
            <person name="Bilanenko E.N."/>
            <person name="de Vries R.P."/>
            <person name="van Kan J.A.L."/>
            <person name="Grigoriev I.V."/>
            <person name="Debets A.J.M."/>
        </authorList>
    </citation>
    <scope>NUCLEOTIDE SEQUENCE [LARGE SCALE GENOMIC DNA]</scope>
    <source>
        <strain evidence="9 10">F11</strain>
    </source>
</reference>